<dbReference type="PANTHER" id="PTHR22803">
    <property type="entry name" value="MANNOSE, PHOSPHOLIPASE, LECTIN RECEPTOR RELATED"/>
    <property type="match status" value="1"/>
</dbReference>
<sequence>MWTGLNNYNGNWGWIDGTPLDYKNWDCLSCLVNGEHEHCQPDGPGNCCNCAHMGFICGDKSSAWDDDPCTTISNFVCKRSSTTN</sequence>
<evidence type="ECO:0000256" key="1">
    <source>
        <dbReference type="ARBA" id="ARBA00023157"/>
    </source>
</evidence>
<dbReference type="WBParaSite" id="ACRNAN_scaffold16282.g13586.t1">
    <property type="protein sequence ID" value="ACRNAN_scaffold16282.g13586.t1"/>
    <property type="gene ID" value="ACRNAN_scaffold16282.g13586"/>
</dbReference>
<dbReference type="InterPro" id="IPR018378">
    <property type="entry name" value="C-type_lectin_CS"/>
</dbReference>
<dbReference type="PROSITE" id="PS00615">
    <property type="entry name" value="C_TYPE_LECTIN_1"/>
    <property type="match status" value="1"/>
</dbReference>
<dbReference type="AlphaFoldDB" id="A0A914CYD7"/>
<keyword evidence="3" id="KW-1185">Reference proteome</keyword>
<dbReference type="Proteomes" id="UP000887540">
    <property type="component" value="Unplaced"/>
</dbReference>
<evidence type="ECO:0000313" key="4">
    <source>
        <dbReference type="WBParaSite" id="ACRNAN_scaffold16282.g13586.t1"/>
    </source>
</evidence>
<dbReference type="InterPro" id="IPR016186">
    <property type="entry name" value="C-type_lectin-like/link_sf"/>
</dbReference>
<dbReference type="InterPro" id="IPR050111">
    <property type="entry name" value="C-type_lectin/snaclec_domain"/>
</dbReference>
<accession>A0A914CYD7</accession>
<reference evidence="4" key="1">
    <citation type="submission" date="2022-11" db="UniProtKB">
        <authorList>
            <consortium name="WormBaseParasite"/>
        </authorList>
    </citation>
    <scope>IDENTIFICATION</scope>
</reference>
<feature type="domain" description="C-type lectin" evidence="2">
    <location>
        <begin position="1"/>
        <end position="78"/>
    </location>
</feature>
<dbReference type="SUPFAM" id="SSF56436">
    <property type="entry name" value="C-type lectin-like"/>
    <property type="match status" value="1"/>
</dbReference>
<organism evidence="3 4">
    <name type="scientific">Acrobeloides nanus</name>
    <dbReference type="NCBI Taxonomy" id="290746"/>
    <lineage>
        <taxon>Eukaryota</taxon>
        <taxon>Metazoa</taxon>
        <taxon>Ecdysozoa</taxon>
        <taxon>Nematoda</taxon>
        <taxon>Chromadorea</taxon>
        <taxon>Rhabditida</taxon>
        <taxon>Tylenchina</taxon>
        <taxon>Cephalobomorpha</taxon>
        <taxon>Cephaloboidea</taxon>
        <taxon>Cephalobidae</taxon>
        <taxon>Acrobeloides</taxon>
    </lineage>
</organism>
<dbReference type="Gene3D" id="3.10.100.10">
    <property type="entry name" value="Mannose-Binding Protein A, subunit A"/>
    <property type="match status" value="1"/>
</dbReference>
<proteinExistence type="predicted"/>
<dbReference type="PROSITE" id="PS50041">
    <property type="entry name" value="C_TYPE_LECTIN_2"/>
    <property type="match status" value="1"/>
</dbReference>
<protein>
    <submittedName>
        <fullName evidence="4">C-type lectin domain-containing protein</fullName>
    </submittedName>
</protein>
<dbReference type="InterPro" id="IPR016187">
    <property type="entry name" value="CTDL_fold"/>
</dbReference>
<name>A0A914CYD7_9BILA</name>
<evidence type="ECO:0000313" key="3">
    <source>
        <dbReference type="Proteomes" id="UP000887540"/>
    </source>
</evidence>
<dbReference type="Pfam" id="PF00059">
    <property type="entry name" value="Lectin_C"/>
    <property type="match status" value="1"/>
</dbReference>
<keyword evidence="1" id="KW-1015">Disulfide bond</keyword>
<dbReference type="InterPro" id="IPR001304">
    <property type="entry name" value="C-type_lectin-like"/>
</dbReference>
<evidence type="ECO:0000259" key="2">
    <source>
        <dbReference type="PROSITE" id="PS50041"/>
    </source>
</evidence>